<organism evidence="8 9">
    <name type="scientific">Pseudomonas guineae</name>
    <dbReference type="NCBI Taxonomy" id="425504"/>
    <lineage>
        <taxon>Bacteria</taxon>
        <taxon>Pseudomonadati</taxon>
        <taxon>Pseudomonadota</taxon>
        <taxon>Gammaproteobacteria</taxon>
        <taxon>Pseudomonadales</taxon>
        <taxon>Pseudomonadaceae</taxon>
        <taxon>Pseudomonas</taxon>
    </lineage>
</organism>
<keyword evidence="3" id="KW-0472">Membrane</keyword>
<dbReference type="EMBL" id="FOQL01000001">
    <property type="protein sequence ID" value="SFI18024.1"/>
    <property type="molecule type" value="Genomic_DNA"/>
</dbReference>
<accession>A0A1I3G3I4</accession>
<gene>
    <name evidence="8" type="ORF">SAMN05216206_1769</name>
</gene>
<dbReference type="Proteomes" id="UP000243606">
    <property type="component" value="Unassembled WGS sequence"/>
</dbReference>
<evidence type="ECO:0000256" key="7">
    <source>
        <dbReference type="SAM" id="MobiDB-lite"/>
    </source>
</evidence>
<keyword evidence="4" id="KW-0564">Palmitate</keyword>
<keyword evidence="6 8" id="KW-0449">Lipoprotein</keyword>
<evidence type="ECO:0000256" key="1">
    <source>
        <dbReference type="ARBA" id="ARBA00004459"/>
    </source>
</evidence>
<dbReference type="AlphaFoldDB" id="A0A1I3G3I4"/>
<dbReference type="RefSeq" id="WP_090241383.1">
    <property type="nucleotide sequence ID" value="NZ_CAXBNE010000025.1"/>
</dbReference>
<feature type="region of interest" description="Disordered" evidence="7">
    <location>
        <begin position="30"/>
        <end position="50"/>
    </location>
</feature>
<comment type="subcellular location">
    <subcellularLocation>
        <location evidence="1">Cell outer membrane</location>
        <topology evidence="1">Lipid-anchor</topology>
    </subcellularLocation>
</comment>
<dbReference type="InterPro" id="IPR032831">
    <property type="entry name" value="LptM_cons"/>
</dbReference>
<name>A0A1I3G3I4_9PSED</name>
<evidence type="ECO:0000256" key="3">
    <source>
        <dbReference type="ARBA" id="ARBA00023136"/>
    </source>
</evidence>
<dbReference type="NCBIfam" id="NF047847">
    <property type="entry name" value="SS_mature_LptM"/>
    <property type="match status" value="1"/>
</dbReference>
<evidence type="ECO:0000256" key="5">
    <source>
        <dbReference type="ARBA" id="ARBA00023237"/>
    </source>
</evidence>
<sequence>MKRLFTALFTVVAISTLLVGCGQKGPLFLPEESASVPSQAEPAAEPAQTE</sequence>
<dbReference type="Pfam" id="PF13627">
    <property type="entry name" value="LptM_cons"/>
    <property type="match status" value="1"/>
</dbReference>
<keyword evidence="5" id="KW-0998">Cell outer membrane</keyword>
<evidence type="ECO:0000256" key="2">
    <source>
        <dbReference type="ARBA" id="ARBA00022729"/>
    </source>
</evidence>
<evidence type="ECO:0000256" key="6">
    <source>
        <dbReference type="ARBA" id="ARBA00023288"/>
    </source>
</evidence>
<dbReference type="PROSITE" id="PS51257">
    <property type="entry name" value="PROKAR_LIPOPROTEIN"/>
    <property type="match status" value="1"/>
</dbReference>
<dbReference type="STRING" id="425504.SAMN05216206_1769"/>
<reference evidence="9" key="1">
    <citation type="submission" date="2016-10" db="EMBL/GenBank/DDBJ databases">
        <authorList>
            <person name="Varghese N."/>
            <person name="Submissions S."/>
        </authorList>
    </citation>
    <scope>NUCLEOTIDE SEQUENCE [LARGE SCALE GENOMIC DNA]</scope>
    <source>
        <strain evidence="9">LMG 24016</strain>
    </source>
</reference>
<keyword evidence="9" id="KW-1185">Reference proteome</keyword>
<keyword evidence="2" id="KW-0732">Signal</keyword>
<evidence type="ECO:0000256" key="4">
    <source>
        <dbReference type="ARBA" id="ARBA00023139"/>
    </source>
</evidence>
<dbReference type="GO" id="GO:0009279">
    <property type="term" value="C:cell outer membrane"/>
    <property type="evidence" value="ECO:0007669"/>
    <property type="project" value="UniProtKB-SubCell"/>
</dbReference>
<evidence type="ECO:0000313" key="8">
    <source>
        <dbReference type="EMBL" id="SFI18024.1"/>
    </source>
</evidence>
<proteinExistence type="predicted"/>
<evidence type="ECO:0000313" key="9">
    <source>
        <dbReference type="Proteomes" id="UP000243606"/>
    </source>
</evidence>
<protein>
    <submittedName>
        <fullName evidence="8">Predicted small lipoprotein YifL</fullName>
    </submittedName>
</protein>